<evidence type="ECO:0008006" key="4">
    <source>
        <dbReference type="Google" id="ProtNLM"/>
    </source>
</evidence>
<dbReference type="OrthoDB" id="5413281at2759"/>
<evidence type="ECO:0000313" key="3">
    <source>
        <dbReference type="Proteomes" id="UP000813461"/>
    </source>
</evidence>
<name>A0A8K0W086_9PLEO</name>
<reference evidence="2" key="1">
    <citation type="journal article" date="2021" name="Nat. Commun.">
        <title>Genetic determinants of endophytism in the Arabidopsis root mycobiome.</title>
        <authorList>
            <person name="Mesny F."/>
            <person name="Miyauchi S."/>
            <person name="Thiergart T."/>
            <person name="Pickel B."/>
            <person name="Atanasova L."/>
            <person name="Karlsson M."/>
            <person name="Huettel B."/>
            <person name="Barry K.W."/>
            <person name="Haridas S."/>
            <person name="Chen C."/>
            <person name="Bauer D."/>
            <person name="Andreopoulos W."/>
            <person name="Pangilinan J."/>
            <person name="LaButti K."/>
            <person name="Riley R."/>
            <person name="Lipzen A."/>
            <person name="Clum A."/>
            <person name="Drula E."/>
            <person name="Henrissat B."/>
            <person name="Kohler A."/>
            <person name="Grigoriev I.V."/>
            <person name="Martin F.M."/>
            <person name="Hacquard S."/>
        </authorList>
    </citation>
    <scope>NUCLEOTIDE SEQUENCE</scope>
    <source>
        <strain evidence="2">MPI-SDFR-AT-0120</strain>
    </source>
</reference>
<keyword evidence="3" id="KW-1185">Reference proteome</keyword>
<dbReference type="Proteomes" id="UP000813461">
    <property type="component" value="Unassembled WGS sequence"/>
</dbReference>
<comment type="caution">
    <text evidence="2">The sequence shown here is derived from an EMBL/GenBank/DDBJ whole genome shotgun (WGS) entry which is preliminary data.</text>
</comment>
<dbReference type="AlphaFoldDB" id="A0A8K0W086"/>
<accession>A0A8K0W086</accession>
<proteinExistence type="predicted"/>
<dbReference type="EMBL" id="JAGMVJ010000006">
    <property type="protein sequence ID" value="KAH7089644.1"/>
    <property type="molecule type" value="Genomic_DNA"/>
</dbReference>
<feature type="region of interest" description="Disordered" evidence="1">
    <location>
        <begin position="102"/>
        <end position="139"/>
    </location>
</feature>
<evidence type="ECO:0000313" key="2">
    <source>
        <dbReference type="EMBL" id="KAH7089644.1"/>
    </source>
</evidence>
<sequence length="276" mass="29579">MPLPTSRRFVTELLNSLPSNPQSEISADAGAAPNTLSEVGEDVKKQLLALQVLFPNEFLPALDLLDRGLVTRLKVAEGKKNNASNTDSSAQARNNTQAYNQDTHMHDSHAQTTTQDTIRPSPNLPTGHHADHPPHSTSPASTFDTIYYVRSAQQRSSRFTTSLDTSTSYEVRLLAWNCSCPAFAFAAFPAVHPEPPTPVLGATKTAGGHDDLAKDGGYEDGWTFGGISLGDDMAPVCKHLLACVLVEKCGGMFGGFVEERVVSVEEAAGWAAGWGD</sequence>
<feature type="compositionally biased region" description="Polar residues" evidence="1">
    <location>
        <begin position="110"/>
        <end position="120"/>
    </location>
</feature>
<protein>
    <recommendedName>
        <fullName evidence="4">SWIM-type domain-containing protein</fullName>
    </recommendedName>
</protein>
<evidence type="ECO:0000256" key="1">
    <source>
        <dbReference type="SAM" id="MobiDB-lite"/>
    </source>
</evidence>
<organism evidence="2 3">
    <name type="scientific">Paraphoma chrysanthemicola</name>
    <dbReference type="NCBI Taxonomy" id="798071"/>
    <lineage>
        <taxon>Eukaryota</taxon>
        <taxon>Fungi</taxon>
        <taxon>Dikarya</taxon>
        <taxon>Ascomycota</taxon>
        <taxon>Pezizomycotina</taxon>
        <taxon>Dothideomycetes</taxon>
        <taxon>Pleosporomycetidae</taxon>
        <taxon>Pleosporales</taxon>
        <taxon>Pleosporineae</taxon>
        <taxon>Phaeosphaeriaceae</taxon>
        <taxon>Paraphoma</taxon>
    </lineage>
</organism>
<gene>
    <name evidence="2" type="ORF">FB567DRAFT_306998</name>
</gene>